<protein>
    <submittedName>
        <fullName evidence="2">F-box domain-containing protein</fullName>
    </submittedName>
</protein>
<reference evidence="2" key="1">
    <citation type="submission" date="2016-11" db="UniProtKB">
        <authorList>
            <consortium name="WormBaseParasite"/>
        </authorList>
    </citation>
    <scope>IDENTIFICATION</scope>
</reference>
<accession>A0A1I8C2N5</accession>
<organism evidence="1 2">
    <name type="scientific">Meloidogyne hapla</name>
    <name type="common">Root-knot nematode worm</name>
    <dbReference type="NCBI Taxonomy" id="6305"/>
    <lineage>
        <taxon>Eukaryota</taxon>
        <taxon>Metazoa</taxon>
        <taxon>Ecdysozoa</taxon>
        <taxon>Nematoda</taxon>
        <taxon>Chromadorea</taxon>
        <taxon>Rhabditida</taxon>
        <taxon>Tylenchina</taxon>
        <taxon>Tylenchomorpha</taxon>
        <taxon>Tylenchoidea</taxon>
        <taxon>Meloidogynidae</taxon>
        <taxon>Meloidogyninae</taxon>
        <taxon>Meloidogyne</taxon>
    </lineage>
</organism>
<evidence type="ECO:0000313" key="2">
    <source>
        <dbReference type="WBParaSite" id="MhA1_Contig917.frz3.gene13"/>
    </source>
</evidence>
<name>A0A1I8C2N5_MELHA</name>
<dbReference type="AlphaFoldDB" id="A0A1I8C2N5"/>
<evidence type="ECO:0000313" key="1">
    <source>
        <dbReference type="Proteomes" id="UP000095281"/>
    </source>
</evidence>
<keyword evidence="1" id="KW-1185">Reference proteome</keyword>
<proteinExistence type="predicted"/>
<sequence length="300" mass="35399">MYNLLVEEKLDVFKCLNFKELISVQQTNKHFKALFDRYNGILAKQKFCYITLVDFNKCKSILCKTIELDFNEIKLNDEILEKWQSAIDKQIPLYLCTEIMKYCKRNIVVRLLRETLICFSNPNYEFGALKFILNNLTIIELLKIEFDGSNDFSQYKEIILNLILNEGKKFNRISIDGFKTIQIIDRSFANSFLNPMFFGANENSSIDSEIFDIIMNHIQTSKDCSNIVSAIDFPYIKWHRSDLPKKAKNIENDQLRIEGRNCNLINYEIENIFNSKIKYSIIHCHPLGLNYITRFHIHRI</sequence>
<dbReference type="WBParaSite" id="MhA1_Contig917.frz3.gene13">
    <property type="protein sequence ID" value="MhA1_Contig917.frz3.gene13"/>
    <property type="gene ID" value="MhA1_Contig917.frz3.gene13"/>
</dbReference>
<dbReference type="Proteomes" id="UP000095281">
    <property type="component" value="Unplaced"/>
</dbReference>